<dbReference type="AlphaFoldDB" id="A0A2N5M260"/>
<dbReference type="OrthoDB" id="9793389at2"/>
<gene>
    <name evidence="2" type="ORF">CUU66_18620</name>
</gene>
<organism evidence="2 3">
    <name type="scientific">Peribacillus deserti</name>
    <dbReference type="NCBI Taxonomy" id="673318"/>
    <lineage>
        <taxon>Bacteria</taxon>
        <taxon>Bacillati</taxon>
        <taxon>Bacillota</taxon>
        <taxon>Bacilli</taxon>
        <taxon>Bacillales</taxon>
        <taxon>Bacillaceae</taxon>
        <taxon>Peribacillus</taxon>
    </lineage>
</organism>
<dbReference type="InterPro" id="IPR031165">
    <property type="entry name" value="GNAT_YJDJ"/>
</dbReference>
<dbReference type="RefSeq" id="WP_101644906.1">
    <property type="nucleotide sequence ID" value="NZ_PGUY01000061.1"/>
</dbReference>
<dbReference type="GO" id="GO:0016740">
    <property type="term" value="F:transferase activity"/>
    <property type="evidence" value="ECO:0007669"/>
    <property type="project" value="UniProtKB-KW"/>
</dbReference>
<dbReference type="InterPro" id="IPR045057">
    <property type="entry name" value="Gcn5-rel_NAT"/>
</dbReference>
<feature type="domain" description="N-acetyltransferase" evidence="1">
    <location>
        <begin position="3"/>
        <end position="95"/>
    </location>
</feature>
<dbReference type="Proteomes" id="UP000234748">
    <property type="component" value="Unassembled WGS sequence"/>
</dbReference>
<sequence>MLDIKKGEHEFYIEKNGEKAAFIQWDSEGKDKNGTKAISIYHTEVGESLKGQGAGKALVEKVVNYAREEKLSVGATCSFAQKVLQETSEFQDVLSEQPKH</sequence>
<protein>
    <submittedName>
        <fullName evidence="2">GNAT family N-acetyltransferase</fullName>
    </submittedName>
</protein>
<dbReference type="CDD" id="cd04301">
    <property type="entry name" value="NAT_SF"/>
    <property type="match status" value="1"/>
</dbReference>
<dbReference type="Pfam" id="PF14542">
    <property type="entry name" value="Acetyltransf_CG"/>
    <property type="match status" value="1"/>
</dbReference>
<dbReference type="InterPro" id="IPR016181">
    <property type="entry name" value="Acyl_CoA_acyltransferase"/>
</dbReference>
<evidence type="ECO:0000313" key="2">
    <source>
        <dbReference type="EMBL" id="PLT28456.1"/>
    </source>
</evidence>
<evidence type="ECO:0000259" key="1">
    <source>
        <dbReference type="PROSITE" id="PS51729"/>
    </source>
</evidence>
<keyword evidence="3" id="KW-1185">Reference proteome</keyword>
<dbReference type="SUPFAM" id="SSF55729">
    <property type="entry name" value="Acyl-CoA N-acyltransferases (Nat)"/>
    <property type="match status" value="1"/>
</dbReference>
<dbReference type="Gene3D" id="3.40.630.30">
    <property type="match status" value="1"/>
</dbReference>
<name>A0A2N5M260_9BACI</name>
<dbReference type="PROSITE" id="PS51729">
    <property type="entry name" value="GNAT_YJDJ"/>
    <property type="match status" value="1"/>
</dbReference>
<comment type="caution">
    <text evidence="2">The sequence shown here is derived from an EMBL/GenBank/DDBJ whole genome shotgun (WGS) entry which is preliminary data.</text>
</comment>
<proteinExistence type="predicted"/>
<accession>A0A2N5M260</accession>
<evidence type="ECO:0000313" key="3">
    <source>
        <dbReference type="Proteomes" id="UP000234748"/>
    </source>
</evidence>
<dbReference type="EMBL" id="PGUY01000061">
    <property type="protein sequence ID" value="PLT28456.1"/>
    <property type="molecule type" value="Genomic_DNA"/>
</dbReference>
<dbReference type="PANTHER" id="PTHR31435">
    <property type="entry name" value="PROTEIN NATD1"/>
    <property type="match status" value="1"/>
</dbReference>
<dbReference type="PANTHER" id="PTHR31435:SF10">
    <property type="entry name" value="BSR4717 PROTEIN"/>
    <property type="match status" value="1"/>
</dbReference>
<reference evidence="2 3" key="1">
    <citation type="submission" date="2017-11" db="EMBL/GenBank/DDBJ databases">
        <title>Comparitive Functional Genomics of Dry Heat Resistant strains isolated from the Viking Spacecraft.</title>
        <authorList>
            <person name="Seuylemezian A."/>
            <person name="Cooper K."/>
            <person name="Vaishampayan P."/>
        </authorList>
    </citation>
    <scope>NUCLEOTIDE SEQUENCE [LARGE SCALE GENOMIC DNA]</scope>
    <source>
        <strain evidence="2 3">V1-29</strain>
    </source>
</reference>
<keyword evidence="2" id="KW-0808">Transferase</keyword>